<evidence type="ECO:0000256" key="6">
    <source>
        <dbReference type="SAM" id="MobiDB-lite"/>
    </source>
</evidence>
<dbReference type="InterPro" id="IPR038063">
    <property type="entry name" value="Transpep_catalytic_dom"/>
</dbReference>
<dbReference type="InterPro" id="IPR005490">
    <property type="entry name" value="LD_TPept_cat_dom"/>
</dbReference>
<dbReference type="InterPro" id="IPR050979">
    <property type="entry name" value="LD-transpeptidase"/>
</dbReference>
<dbReference type="PANTHER" id="PTHR30582">
    <property type="entry name" value="L,D-TRANSPEPTIDASE"/>
    <property type="match status" value="1"/>
</dbReference>
<evidence type="ECO:0000256" key="7">
    <source>
        <dbReference type="SAM" id="Phobius"/>
    </source>
</evidence>
<keyword evidence="7" id="KW-0472">Membrane</keyword>
<dbReference type="GO" id="GO:0005576">
    <property type="term" value="C:extracellular region"/>
    <property type="evidence" value="ECO:0007669"/>
    <property type="project" value="TreeGrafter"/>
</dbReference>
<keyword evidence="7" id="KW-1133">Transmembrane helix</keyword>
<feature type="compositionally biased region" description="Pro residues" evidence="6">
    <location>
        <begin position="43"/>
        <end position="60"/>
    </location>
</feature>
<evidence type="ECO:0000256" key="2">
    <source>
        <dbReference type="ARBA" id="ARBA00022679"/>
    </source>
</evidence>
<evidence type="ECO:0000313" key="9">
    <source>
        <dbReference type="EMBL" id="MPL94568.1"/>
    </source>
</evidence>
<evidence type="ECO:0000256" key="5">
    <source>
        <dbReference type="ARBA" id="ARBA00023316"/>
    </source>
</evidence>
<gene>
    <name evidence="9" type="ORF">SDC9_40722</name>
</gene>
<evidence type="ECO:0000256" key="4">
    <source>
        <dbReference type="ARBA" id="ARBA00022984"/>
    </source>
</evidence>
<evidence type="ECO:0000256" key="1">
    <source>
        <dbReference type="ARBA" id="ARBA00004752"/>
    </source>
</evidence>
<keyword evidence="4" id="KW-0573">Peptidoglycan synthesis</keyword>
<dbReference type="GO" id="GO:0018104">
    <property type="term" value="P:peptidoglycan-protein cross-linking"/>
    <property type="evidence" value="ECO:0007669"/>
    <property type="project" value="TreeGrafter"/>
</dbReference>
<comment type="pathway">
    <text evidence="1">Cell wall biogenesis; peptidoglycan biosynthesis.</text>
</comment>
<feature type="transmembrane region" description="Helical" evidence="7">
    <location>
        <begin position="12"/>
        <end position="35"/>
    </location>
</feature>
<dbReference type="CDD" id="cd16913">
    <property type="entry name" value="YkuD_like"/>
    <property type="match status" value="1"/>
</dbReference>
<evidence type="ECO:0000256" key="3">
    <source>
        <dbReference type="ARBA" id="ARBA00022960"/>
    </source>
</evidence>
<keyword evidence="5" id="KW-0961">Cell wall biogenesis/degradation</keyword>
<dbReference type="GO" id="GO:0071972">
    <property type="term" value="F:peptidoglycan L,D-transpeptidase activity"/>
    <property type="evidence" value="ECO:0007669"/>
    <property type="project" value="TreeGrafter"/>
</dbReference>
<dbReference type="AlphaFoldDB" id="A0A644VT70"/>
<feature type="domain" description="L,D-TPase catalytic" evidence="8">
    <location>
        <begin position="91"/>
        <end position="222"/>
    </location>
</feature>
<keyword evidence="7" id="KW-0812">Transmembrane</keyword>
<dbReference type="Pfam" id="PF03734">
    <property type="entry name" value="YkuD"/>
    <property type="match status" value="1"/>
</dbReference>
<evidence type="ECO:0000259" key="8">
    <source>
        <dbReference type="PROSITE" id="PS52029"/>
    </source>
</evidence>
<dbReference type="EMBL" id="VSSQ01000433">
    <property type="protein sequence ID" value="MPL94568.1"/>
    <property type="molecule type" value="Genomic_DNA"/>
</dbReference>
<keyword evidence="2" id="KW-0808">Transferase</keyword>
<proteinExistence type="predicted"/>
<protein>
    <recommendedName>
        <fullName evidence="8">L,D-TPase catalytic domain-containing protein</fullName>
    </recommendedName>
</protein>
<sequence>MFYGKRKFPFWAKLAGLALLVVAGFLTGYLGYTLYRELTAPPPEMPAEPRPADLPAPPRQLPEHSITPAPLPAPQQPVPPSVPGKIKGDQVWLHVVKGDYRMYLYRGKNVERIYKVAVGANGGQKQRVGDSRTPTGTFSVQQIQKASSWTYDFGDGNGPTRGAYGPWFIRLKTPGWSGIGIHGTHDPGSIGTMITQGCVRMRNHELEELKKMVFVGMKVVISE</sequence>
<feature type="compositionally biased region" description="Pro residues" evidence="6">
    <location>
        <begin position="69"/>
        <end position="80"/>
    </location>
</feature>
<dbReference type="Gene3D" id="2.40.440.10">
    <property type="entry name" value="L,D-transpeptidase catalytic domain-like"/>
    <property type="match status" value="1"/>
</dbReference>
<organism evidence="9">
    <name type="scientific">bioreactor metagenome</name>
    <dbReference type="NCBI Taxonomy" id="1076179"/>
    <lineage>
        <taxon>unclassified sequences</taxon>
        <taxon>metagenomes</taxon>
        <taxon>ecological metagenomes</taxon>
    </lineage>
</organism>
<accession>A0A644VT70</accession>
<name>A0A644VT70_9ZZZZ</name>
<dbReference type="SUPFAM" id="SSF141523">
    <property type="entry name" value="L,D-transpeptidase catalytic domain-like"/>
    <property type="match status" value="1"/>
</dbReference>
<dbReference type="GO" id="GO:0016740">
    <property type="term" value="F:transferase activity"/>
    <property type="evidence" value="ECO:0007669"/>
    <property type="project" value="UniProtKB-KW"/>
</dbReference>
<dbReference type="GO" id="GO:0071555">
    <property type="term" value="P:cell wall organization"/>
    <property type="evidence" value="ECO:0007669"/>
    <property type="project" value="UniProtKB-KW"/>
</dbReference>
<reference evidence="9" key="1">
    <citation type="submission" date="2019-08" db="EMBL/GenBank/DDBJ databases">
        <authorList>
            <person name="Kucharzyk K."/>
            <person name="Murdoch R.W."/>
            <person name="Higgins S."/>
            <person name="Loffler F."/>
        </authorList>
    </citation>
    <scope>NUCLEOTIDE SEQUENCE</scope>
</reference>
<dbReference type="PROSITE" id="PS52029">
    <property type="entry name" value="LD_TPASE"/>
    <property type="match status" value="1"/>
</dbReference>
<keyword evidence="3" id="KW-0133">Cell shape</keyword>
<comment type="caution">
    <text evidence="9">The sequence shown here is derived from an EMBL/GenBank/DDBJ whole genome shotgun (WGS) entry which is preliminary data.</text>
</comment>
<feature type="region of interest" description="Disordered" evidence="6">
    <location>
        <begin position="43"/>
        <end position="80"/>
    </location>
</feature>
<dbReference type="UniPathway" id="UPA00219"/>
<dbReference type="GO" id="GO:0008360">
    <property type="term" value="P:regulation of cell shape"/>
    <property type="evidence" value="ECO:0007669"/>
    <property type="project" value="UniProtKB-KW"/>
</dbReference>